<organism evidence="4 5">
    <name type="scientific">Gemmatimonas groenlandica</name>
    <dbReference type="NCBI Taxonomy" id="2732249"/>
    <lineage>
        <taxon>Bacteria</taxon>
        <taxon>Pseudomonadati</taxon>
        <taxon>Gemmatimonadota</taxon>
        <taxon>Gemmatimonadia</taxon>
        <taxon>Gemmatimonadales</taxon>
        <taxon>Gemmatimonadaceae</taxon>
        <taxon>Gemmatimonas</taxon>
    </lineage>
</organism>
<dbReference type="Pfam" id="PF00156">
    <property type="entry name" value="Pribosyltran"/>
    <property type="match status" value="1"/>
</dbReference>
<dbReference type="InterPro" id="IPR029057">
    <property type="entry name" value="PRTase-like"/>
</dbReference>
<dbReference type="Proteomes" id="UP000500938">
    <property type="component" value="Chromosome"/>
</dbReference>
<dbReference type="InterPro" id="IPR044005">
    <property type="entry name" value="DZR_2"/>
</dbReference>
<dbReference type="KEGG" id="ggr:HKW67_05650"/>
<evidence type="ECO:0000313" key="4">
    <source>
        <dbReference type="EMBL" id="QJR35031.1"/>
    </source>
</evidence>
<dbReference type="InterPro" id="IPR051910">
    <property type="entry name" value="ComF/GntX_DNA_util-trans"/>
</dbReference>
<feature type="domain" description="Double zinc ribbon" evidence="3">
    <location>
        <begin position="30"/>
        <end position="77"/>
    </location>
</feature>
<evidence type="ECO:0000259" key="3">
    <source>
        <dbReference type="Pfam" id="PF18912"/>
    </source>
</evidence>
<dbReference type="AlphaFoldDB" id="A0A6M4IRY7"/>
<gene>
    <name evidence="4" type="ORF">HKW67_05650</name>
</gene>
<protein>
    <submittedName>
        <fullName evidence="4">ComF family protein</fullName>
    </submittedName>
</protein>
<dbReference type="Gene3D" id="3.40.50.2020">
    <property type="match status" value="1"/>
</dbReference>
<sequence>MTGRDEPRRRPERRFAAVARVARETAQGMVDLLLPSACAICRSLHRADADGIVCQACLARVVRLSWPQCGRCGQPRLSPSMPLPVEASPSGVIPPCRWCSRLAPTIRAVRSVCRMDEGTGAALVHALKYDGWHAVAKPMARRMARLEWPPDVVRERSALVPVPLSITRQRERGYNQAERLASALSDEWRIPVWTDVLERNRNTRSQVRLTPLERASNVSGAFVAVGRAHTRLRGAHIVLVDDVITTAATINACAQALADGGARIISCVTFGRAPEPGDRAVSDYDFLRN</sequence>
<accession>A0A6M4IRY7</accession>
<evidence type="ECO:0000256" key="1">
    <source>
        <dbReference type="ARBA" id="ARBA00008007"/>
    </source>
</evidence>
<evidence type="ECO:0000313" key="5">
    <source>
        <dbReference type="Proteomes" id="UP000500938"/>
    </source>
</evidence>
<dbReference type="SUPFAM" id="SSF53271">
    <property type="entry name" value="PRTase-like"/>
    <property type="match status" value="1"/>
</dbReference>
<comment type="similarity">
    <text evidence="1">Belongs to the ComF/GntX family.</text>
</comment>
<evidence type="ECO:0000259" key="2">
    <source>
        <dbReference type="Pfam" id="PF00156"/>
    </source>
</evidence>
<dbReference type="InterPro" id="IPR000836">
    <property type="entry name" value="PRTase_dom"/>
</dbReference>
<dbReference type="CDD" id="cd06223">
    <property type="entry name" value="PRTases_typeI"/>
    <property type="match status" value="1"/>
</dbReference>
<dbReference type="PANTHER" id="PTHR47505:SF1">
    <property type="entry name" value="DNA UTILIZATION PROTEIN YHGH"/>
    <property type="match status" value="1"/>
</dbReference>
<name>A0A6M4IRY7_9BACT</name>
<dbReference type="RefSeq" id="WP_171224459.1">
    <property type="nucleotide sequence ID" value="NZ_CP053085.1"/>
</dbReference>
<reference evidence="4 5" key="1">
    <citation type="submission" date="2020-05" db="EMBL/GenBank/DDBJ databases">
        <title>Complete genome sequence of Gemmatimonas greenlandica TET16.</title>
        <authorList>
            <person name="Zeng Y."/>
        </authorList>
    </citation>
    <scope>NUCLEOTIDE SEQUENCE [LARGE SCALE GENOMIC DNA]</scope>
    <source>
        <strain evidence="4 5">TET16</strain>
    </source>
</reference>
<proteinExistence type="inferred from homology"/>
<dbReference type="PANTHER" id="PTHR47505">
    <property type="entry name" value="DNA UTILIZATION PROTEIN YHGH"/>
    <property type="match status" value="1"/>
</dbReference>
<dbReference type="Pfam" id="PF18912">
    <property type="entry name" value="DZR_2"/>
    <property type="match status" value="1"/>
</dbReference>
<keyword evidence="5" id="KW-1185">Reference proteome</keyword>
<dbReference type="EMBL" id="CP053085">
    <property type="protein sequence ID" value="QJR35031.1"/>
    <property type="molecule type" value="Genomic_DNA"/>
</dbReference>
<feature type="domain" description="Phosphoribosyltransferase" evidence="2">
    <location>
        <begin position="175"/>
        <end position="274"/>
    </location>
</feature>